<feature type="compositionally biased region" description="Low complexity" evidence="1">
    <location>
        <begin position="44"/>
        <end position="54"/>
    </location>
</feature>
<dbReference type="STRING" id="1317117.ATO7_03460"/>
<dbReference type="RefSeq" id="WP_083559556.1">
    <property type="nucleotide sequence ID" value="NZ_AQQV01000001.1"/>
</dbReference>
<evidence type="ECO:0000256" key="2">
    <source>
        <dbReference type="SAM" id="SignalP"/>
    </source>
</evidence>
<dbReference type="InterPro" id="IPR029058">
    <property type="entry name" value="AB_hydrolase_fold"/>
</dbReference>
<feature type="signal peptide" evidence="2">
    <location>
        <begin position="1"/>
        <end position="27"/>
    </location>
</feature>
<evidence type="ECO:0000256" key="1">
    <source>
        <dbReference type="SAM" id="MobiDB-lite"/>
    </source>
</evidence>
<dbReference type="OrthoDB" id="5377249at2"/>
<name>A0A1Y1SHV9_9GAMM</name>
<keyword evidence="4" id="KW-1185">Reference proteome</keyword>
<feature type="region of interest" description="Disordered" evidence="1">
    <location>
        <begin position="35"/>
        <end position="54"/>
    </location>
</feature>
<evidence type="ECO:0000313" key="4">
    <source>
        <dbReference type="Proteomes" id="UP000192342"/>
    </source>
</evidence>
<sequence>MMLYTSAARLARVGVLLFAASGLLVSACQGGRDGHANRATDNGPSAAPTSAPDAALPPPAATLLGCDPLDPAHCLLPFPSNHFTQAAAPGSVQSIEAGGTGLQVNFQLLQMPRNILGKPVSPAEWNRNDGFSPGAMLITYVPGLAANDDGTIPGAVSLDRLSDYLAEDAKVVVINAQTGERHPVWAEIDLNAGYFQPSPALGQPIPYLDGREPMPALIIRPARNFEEGTRYIALLRHLSDAQGQDIAASDSFAACRDQGPDASARCAALESTVFSALPDDIAREELYLAWDFTIASQNSLAGRLLHLRDDAFASLGESMDKLPGSPDYQIGAAPTFSIEQITENPREGIARRIEGHIEIPSYVIPVDPSPLEAQRNNLASIFQLLPDVLSPLYDVCRDILPLSEPCLVFRPAEAIRFASTVSLPPNRFFYRPDDGPHPLYGDSLPDRLSANATMTKPFTCNLPSAASAAQPTRPAVYGHGLLGSRSEVNSSHVTNMGALHNMMFCAMDWFGFSEGDLANVLTMLLDVSLFPTLADGAQQGMLNKMFLARLLVHPQGFAAHPAFQDEQGRSLIDTREAFYDGNSQGGIMGGPVVALSRDIHRGVLGVPGMNYSTLLRRSVDFDLYSVPMYVAYPDDLDRTLVLALIEMMWERAENNGYAHHMNTAGTDNTPLPGSPDNQLLLHVGFSDHQVTMWSADVMARTLHAPLDRAALDRNPLESQPEGEDRHPDFEEYFALDDLAIDDGARFENGAYNGSVLSIWDEPWDAVEPETRCFEDSTAAAPIGNIPPRDSGDDPHECVRREPGARCQKSHFLQRNGQVLDVRLIRSDAACPPLRD</sequence>
<proteinExistence type="predicted"/>
<dbReference type="EMBL" id="AQQV01000001">
    <property type="protein sequence ID" value="ORE88901.1"/>
    <property type="molecule type" value="Genomic_DNA"/>
</dbReference>
<dbReference type="Gene3D" id="3.40.50.1820">
    <property type="entry name" value="alpha/beta hydrolase"/>
    <property type="match status" value="1"/>
</dbReference>
<gene>
    <name evidence="3" type="ORF">ATO7_03460</name>
</gene>
<evidence type="ECO:0008006" key="5">
    <source>
        <dbReference type="Google" id="ProtNLM"/>
    </source>
</evidence>
<protein>
    <recommendedName>
        <fullName evidence="5">Lipoprotein</fullName>
    </recommendedName>
</protein>
<feature type="chain" id="PRO_5011965576" description="Lipoprotein" evidence="2">
    <location>
        <begin position="28"/>
        <end position="835"/>
    </location>
</feature>
<dbReference type="AlphaFoldDB" id="A0A1Y1SHV9"/>
<evidence type="ECO:0000313" key="3">
    <source>
        <dbReference type="EMBL" id="ORE88901.1"/>
    </source>
</evidence>
<feature type="region of interest" description="Disordered" evidence="1">
    <location>
        <begin position="778"/>
        <end position="797"/>
    </location>
</feature>
<organism evidence="3 4">
    <name type="scientific">Oceanococcus atlanticus</name>
    <dbReference type="NCBI Taxonomy" id="1317117"/>
    <lineage>
        <taxon>Bacteria</taxon>
        <taxon>Pseudomonadati</taxon>
        <taxon>Pseudomonadota</taxon>
        <taxon>Gammaproteobacteria</taxon>
        <taxon>Chromatiales</taxon>
        <taxon>Oceanococcaceae</taxon>
        <taxon>Oceanococcus</taxon>
    </lineage>
</organism>
<comment type="caution">
    <text evidence="3">The sequence shown here is derived from an EMBL/GenBank/DDBJ whole genome shotgun (WGS) entry which is preliminary data.</text>
</comment>
<reference evidence="3 4" key="1">
    <citation type="submission" date="2013-04" db="EMBL/GenBank/DDBJ databases">
        <title>Oceanococcus atlanticus 22II-S10r2 Genome Sequencing.</title>
        <authorList>
            <person name="Lai Q."/>
            <person name="Li G."/>
            <person name="Shao Z."/>
        </authorList>
    </citation>
    <scope>NUCLEOTIDE SEQUENCE [LARGE SCALE GENOMIC DNA]</scope>
    <source>
        <strain evidence="3 4">22II-S10r2</strain>
    </source>
</reference>
<keyword evidence="2" id="KW-0732">Signal</keyword>
<dbReference type="Proteomes" id="UP000192342">
    <property type="component" value="Unassembled WGS sequence"/>
</dbReference>
<accession>A0A1Y1SHV9</accession>